<evidence type="ECO:0000313" key="3">
    <source>
        <dbReference type="Proteomes" id="UP001268256"/>
    </source>
</evidence>
<dbReference type="Proteomes" id="UP001268256">
    <property type="component" value="Unassembled WGS sequence"/>
</dbReference>
<comment type="caution">
    <text evidence="2">The sequence shown here is derived from an EMBL/GenBank/DDBJ whole genome shotgun (WGS) entry which is preliminary data.</text>
</comment>
<evidence type="ECO:0000259" key="1">
    <source>
        <dbReference type="Pfam" id="PF14261"/>
    </source>
</evidence>
<dbReference type="InterPro" id="IPR025587">
    <property type="entry name" value="DUF4351"/>
</dbReference>
<sequence>MQSQVEGLALAQLEGLAEALLGFEEVADLEVWLKMSSVPIKP</sequence>
<evidence type="ECO:0000313" key="2">
    <source>
        <dbReference type="EMBL" id="MDS3862093.1"/>
    </source>
</evidence>
<dbReference type="EMBL" id="JAVMIP010000021">
    <property type="protein sequence ID" value="MDS3862093.1"/>
    <property type="molecule type" value="Genomic_DNA"/>
</dbReference>
<organism evidence="2 3">
    <name type="scientific">Pseudocalidococcus azoricus BACA0444</name>
    <dbReference type="NCBI Taxonomy" id="2918990"/>
    <lineage>
        <taxon>Bacteria</taxon>
        <taxon>Bacillati</taxon>
        <taxon>Cyanobacteriota</taxon>
        <taxon>Cyanophyceae</taxon>
        <taxon>Acaryochloridales</taxon>
        <taxon>Thermosynechococcaceae</taxon>
        <taxon>Pseudocalidococcus</taxon>
        <taxon>Pseudocalidococcus azoricus</taxon>
    </lineage>
</organism>
<reference evidence="3" key="1">
    <citation type="submission" date="2023-07" db="EMBL/GenBank/DDBJ databases">
        <authorList>
            <person name="Luz R."/>
            <person name="Cordeiro R."/>
            <person name="Fonseca A."/>
            <person name="Goncalves V."/>
        </authorList>
    </citation>
    <scope>NUCLEOTIDE SEQUENCE [LARGE SCALE GENOMIC DNA]</scope>
    <source>
        <strain evidence="3">BACA0444</strain>
    </source>
</reference>
<proteinExistence type="predicted"/>
<keyword evidence="3" id="KW-1185">Reference proteome</keyword>
<accession>A0AAE4JYE1</accession>
<dbReference type="Pfam" id="PF14261">
    <property type="entry name" value="DUF4351"/>
    <property type="match status" value="1"/>
</dbReference>
<protein>
    <submittedName>
        <fullName evidence="2">DUF4351 domain-containing protein</fullName>
    </submittedName>
</protein>
<gene>
    <name evidence="2" type="ORF">RIF25_14920</name>
</gene>
<name>A0AAE4JYE1_9CYAN</name>
<feature type="domain" description="DUF4351" evidence="1">
    <location>
        <begin position="2"/>
        <end position="33"/>
    </location>
</feature>
<dbReference type="AlphaFoldDB" id="A0AAE4JYE1"/>